<dbReference type="RefSeq" id="WP_279242795.1">
    <property type="nucleotide sequence ID" value="NZ_CP036501.1"/>
</dbReference>
<reference evidence="7 8" key="1">
    <citation type="submission" date="2019-02" db="EMBL/GenBank/DDBJ databases">
        <title>Halieaceae_genomes.</title>
        <authorList>
            <person name="Li S.-H."/>
        </authorList>
    </citation>
    <scope>NUCLEOTIDE SEQUENCE [LARGE SCALE GENOMIC DNA]</scope>
    <source>
        <strain evidence="7 8">JH123</strain>
    </source>
</reference>
<organism evidence="7 8">
    <name type="scientific">Candidatus Paraluminiphilus aquimaris</name>
    <dbReference type="NCBI Taxonomy" id="2518994"/>
    <lineage>
        <taxon>Bacteria</taxon>
        <taxon>Pseudomonadati</taxon>
        <taxon>Pseudomonadota</taxon>
        <taxon>Gammaproteobacteria</taxon>
        <taxon>Cellvibrionales</taxon>
        <taxon>Halieaceae</taxon>
        <taxon>Candidatus Paraluminiphilus</taxon>
    </lineage>
</organism>
<dbReference type="EMBL" id="CP036501">
    <property type="protein sequence ID" value="UZP73991.1"/>
    <property type="molecule type" value="Genomic_DNA"/>
</dbReference>
<dbReference type="NCBIfam" id="NF003740">
    <property type="entry name" value="PRK05337.1"/>
    <property type="match status" value="1"/>
</dbReference>
<gene>
    <name evidence="7" type="primary">nagZ</name>
    <name evidence="7" type="ORF">E0F26_04190</name>
</gene>
<accession>A0ABY6Q5N6</accession>
<dbReference type="EC" id="3.2.1.52" evidence="3"/>
<feature type="domain" description="Glycoside hydrolase family 3 N-terminal" evidence="6">
    <location>
        <begin position="18"/>
        <end position="298"/>
    </location>
</feature>
<evidence type="ECO:0000256" key="3">
    <source>
        <dbReference type="ARBA" id="ARBA00012663"/>
    </source>
</evidence>
<evidence type="ECO:0000313" key="8">
    <source>
        <dbReference type="Proteomes" id="UP001317963"/>
    </source>
</evidence>
<dbReference type="InterPro" id="IPR019800">
    <property type="entry name" value="Glyco_hydro_3_AS"/>
</dbReference>
<dbReference type="Gene3D" id="3.20.20.300">
    <property type="entry name" value="Glycoside hydrolase, family 3, N-terminal domain"/>
    <property type="match status" value="1"/>
</dbReference>
<protein>
    <recommendedName>
        <fullName evidence="3">beta-N-acetylhexosaminidase</fullName>
        <ecNumber evidence="3">3.2.1.52</ecNumber>
    </recommendedName>
</protein>
<dbReference type="SUPFAM" id="SSF51445">
    <property type="entry name" value="(Trans)glycosidases"/>
    <property type="match status" value="1"/>
</dbReference>
<evidence type="ECO:0000256" key="1">
    <source>
        <dbReference type="ARBA" id="ARBA00001231"/>
    </source>
</evidence>
<dbReference type="InterPro" id="IPR036962">
    <property type="entry name" value="Glyco_hydro_3_N_sf"/>
</dbReference>
<keyword evidence="4 7" id="KW-0378">Hydrolase</keyword>
<dbReference type="GO" id="GO:0004563">
    <property type="term" value="F:beta-N-acetylhexosaminidase activity"/>
    <property type="evidence" value="ECO:0007669"/>
    <property type="project" value="UniProtKB-EC"/>
</dbReference>
<dbReference type="InterPro" id="IPR017853">
    <property type="entry name" value="GH"/>
</dbReference>
<dbReference type="PANTHER" id="PTHR30480">
    <property type="entry name" value="BETA-HEXOSAMINIDASE-RELATED"/>
    <property type="match status" value="1"/>
</dbReference>
<comment type="similarity">
    <text evidence="2">Belongs to the glycosyl hydrolase 3 family.</text>
</comment>
<name>A0ABY6Q5N6_9GAMM</name>
<evidence type="ECO:0000259" key="6">
    <source>
        <dbReference type="Pfam" id="PF00933"/>
    </source>
</evidence>
<evidence type="ECO:0000313" key="7">
    <source>
        <dbReference type="EMBL" id="UZP73991.1"/>
    </source>
</evidence>
<dbReference type="InterPro" id="IPR050226">
    <property type="entry name" value="NagZ_Beta-hexosaminidase"/>
</dbReference>
<dbReference type="Proteomes" id="UP001317963">
    <property type="component" value="Chromosome"/>
</dbReference>
<dbReference type="InterPro" id="IPR001764">
    <property type="entry name" value="Glyco_hydro_3_N"/>
</dbReference>
<proteinExistence type="inferred from homology"/>
<sequence length="338" mass="36010">MTPAIFGLEGLAVTASERAFFKDAAPVGYILFGRNVADREQLRRLTDDLRSISGRSALPILIDQEGGRVARMQPPQWLSYPPAAVFEALFSRDPVAGAQACRCNFEALALDLAEVGITATCAPVLDVPVDGAHSVIGDRAFSRSPHRVSLLGRACLEGLLDGGIGPVIKHIPGHGRAAADSHLELPRVAATRSELENDLTPFRALADASMAMTAHVIYEAWDSERCATLSSSVINEIIRNQIGFDGLLMSDDLDMKALSGEIGSLALEAQQAGCDVVLNCWAKMADMVDIAGKMAAPGPKTIARIERAERGLMAAASCVAIKDRQRALLAQRDALLAT</sequence>
<evidence type="ECO:0000256" key="4">
    <source>
        <dbReference type="ARBA" id="ARBA00022801"/>
    </source>
</evidence>
<comment type="catalytic activity">
    <reaction evidence="1">
        <text>Hydrolysis of terminal non-reducing N-acetyl-D-hexosamine residues in N-acetyl-beta-D-hexosaminides.</text>
        <dbReference type="EC" id="3.2.1.52"/>
    </reaction>
</comment>
<keyword evidence="5 7" id="KW-0326">Glycosidase</keyword>
<dbReference type="PROSITE" id="PS00775">
    <property type="entry name" value="GLYCOSYL_HYDROL_F3"/>
    <property type="match status" value="1"/>
</dbReference>
<dbReference type="PANTHER" id="PTHR30480:SF13">
    <property type="entry name" value="BETA-HEXOSAMINIDASE"/>
    <property type="match status" value="1"/>
</dbReference>
<evidence type="ECO:0000256" key="5">
    <source>
        <dbReference type="ARBA" id="ARBA00023295"/>
    </source>
</evidence>
<dbReference type="Pfam" id="PF00933">
    <property type="entry name" value="Glyco_hydro_3"/>
    <property type="match status" value="1"/>
</dbReference>
<keyword evidence="8" id="KW-1185">Reference proteome</keyword>
<evidence type="ECO:0000256" key="2">
    <source>
        <dbReference type="ARBA" id="ARBA00005336"/>
    </source>
</evidence>